<feature type="transmembrane region" description="Helical" evidence="1">
    <location>
        <begin position="73"/>
        <end position="91"/>
    </location>
</feature>
<reference evidence="2 3" key="1">
    <citation type="submission" date="2017-04" db="EMBL/GenBank/DDBJ databases">
        <authorList>
            <person name="Afonso C.L."/>
            <person name="Miller P.J."/>
            <person name="Scott M.A."/>
            <person name="Spackman E."/>
            <person name="Goraichik I."/>
            <person name="Dimitrov K.M."/>
            <person name="Suarez D.L."/>
            <person name="Swayne D.E."/>
        </authorList>
    </citation>
    <scope>NUCLEOTIDE SEQUENCE [LARGE SCALE GENOMIC DNA]</scope>
    <source>
        <strain evidence="2 3">DSM 23236</strain>
    </source>
</reference>
<keyword evidence="1" id="KW-1133">Transmembrane helix</keyword>
<gene>
    <name evidence="2" type="ORF">SAMN02745857_03888</name>
</gene>
<protein>
    <submittedName>
        <fullName evidence="2">Uncharacterized protein</fullName>
    </submittedName>
</protein>
<evidence type="ECO:0000313" key="2">
    <source>
        <dbReference type="EMBL" id="SMC29519.1"/>
    </source>
</evidence>
<proteinExistence type="predicted"/>
<evidence type="ECO:0000313" key="3">
    <source>
        <dbReference type="Proteomes" id="UP000192761"/>
    </source>
</evidence>
<dbReference type="Proteomes" id="UP000192761">
    <property type="component" value="Unassembled WGS sequence"/>
</dbReference>
<dbReference type="AlphaFoldDB" id="A0A1W1XZX2"/>
<dbReference type="STRING" id="1121001.SAMN02745857_03888"/>
<name>A0A1W1XZX2_9NEIS</name>
<accession>A0A1W1XZX2</accession>
<organism evidence="2 3">
    <name type="scientific">Andreprevotia lacus DSM 23236</name>
    <dbReference type="NCBI Taxonomy" id="1121001"/>
    <lineage>
        <taxon>Bacteria</taxon>
        <taxon>Pseudomonadati</taxon>
        <taxon>Pseudomonadota</taxon>
        <taxon>Betaproteobacteria</taxon>
        <taxon>Neisseriales</taxon>
        <taxon>Chitinibacteraceae</taxon>
        <taxon>Andreprevotia</taxon>
    </lineage>
</organism>
<keyword evidence="1" id="KW-0472">Membrane</keyword>
<evidence type="ECO:0000256" key="1">
    <source>
        <dbReference type="SAM" id="Phobius"/>
    </source>
</evidence>
<dbReference type="EMBL" id="FWXD01000036">
    <property type="protein sequence ID" value="SMC29519.1"/>
    <property type="molecule type" value="Genomic_DNA"/>
</dbReference>
<keyword evidence="1" id="KW-0812">Transmembrane</keyword>
<dbReference type="RefSeq" id="WP_084092819.1">
    <property type="nucleotide sequence ID" value="NZ_FWXD01000036.1"/>
</dbReference>
<sequence length="92" mass="9421">MASDSEDVAVADSGGWSKLIQGIIGNAANGYLYNRFGAISDGEKVYLKGDNGDLYPVGQPTPNSGGTATAKSMLPYIAIGGLALLVVVMVAR</sequence>
<keyword evidence="3" id="KW-1185">Reference proteome</keyword>